<evidence type="ECO:0000259" key="2">
    <source>
        <dbReference type="PROSITE" id="PS51194"/>
    </source>
</evidence>
<name>A0AA42IKW1_9GAMM</name>
<keyword evidence="3" id="KW-0067">ATP-binding</keyword>
<sequence length="283" mass="31622">MLRRVKEDQLKGLPAKTILSGVEQADHGLQRHAAQLGVVMKGIQLQAYDEVLDSYRARRASAEDMRGTALAALTQLRSISLHPRLENESALYSEDGKQARQLMMESGKLAVLLQLLDEIRSKGEKVILFMMTKRLQRVLKLWLDQIYDLNVAVINGDTRAVATRAEDMTRKKLIAEFEAKSGFNILIMSPVAAGVGLTVIGANHVVHLERHWNPAKEAQASDRVYRIGQTKPVFIHLPAVTHPQYDSFDVHLDRLLRGKLMLKDAVVTPEAVAESEMIQSMGL</sequence>
<dbReference type="SUPFAM" id="SSF52540">
    <property type="entry name" value="P-loop containing nucleoside triphosphate hydrolases"/>
    <property type="match status" value="1"/>
</dbReference>
<dbReference type="Pfam" id="PF00271">
    <property type="entry name" value="Helicase_C"/>
    <property type="match status" value="1"/>
</dbReference>
<gene>
    <name evidence="3" type="ORF">N5D41_07505</name>
</gene>
<dbReference type="CDD" id="cd18793">
    <property type="entry name" value="SF2_C_SNF"/>
    <property type="match status" value="1"/>
</dbReference>
<dbReference type="PANTHER" id="PTHR45629:SF7">
    <property type="entry name" value="DNA EXCISION REPAIR PROTEIN ERCC-6-RELATED"/>
    <property type="match status" value="1"/>
</dbReference>
<organism evidence="3 4">
    <name type="scientific">Ectopseudomonas toyotomiensis</name>
    <dbReference type="NCBI Taxonomy" id="554344"/>
    <lineage>
        <taxon>Bacteria</taxon>
        <taxon>Pseudomonadati</taxon>
        <taxon>Pseudomonadota</taxon>
        <taxon>Gammaproteobacteria</taxon>
        <taxon>Pseudomonadales</taxon>
        <taxon>Pseudomonadaceae</taxon>
        <taxon>Ectopseudomonas</taxon>
    </lineage>
</organism>
<proteinExistence type="predicted"/>
<accession>A0AA42IKW1</accession>
<dbReference type="InterPro" id="IPR049730">
    <property type="entry name" value="SNF2/RAD54-like_C"/>
</dbReference>
<evidence type="ECO:0000313" key="4">
    <source>
        <dbReference type="Proteomes" id="UP001161137"/>
    </source>
</evidence>
<dbReference type="Gene3D" id="3.40.50.300">
    <property type="entry name" value="P-loop containing nucleotide triphosphate hydrolases"/>
    <property type="match status" value="1"/>
</dbReference>
<dbReference type="InterPro" id="IPR027417">
    <property type="entry name" value="P-loop_NTPase"/>
</dbReference>
<feature type="domain" description="Helicase C-terminal" evidence="2">
    <location>
        <begin position="111"/>
        <end position="276"/>
    </location>
</feature>
<dbReference type="PROSITE" id="PS51194">
    <property type="entry name" value="HELICASE_CTER"/>
    <property type="match status" value="1"/>
</dbReference>
<dbReference type="InterPro" id="IPR050496">
    <property type="entry name" value="SNF2_RAD54_helicase_repair"/>
</dbReference>
<dbReference type="GO" id="GO:0004386">
    <property type="term" value="F:helicase activity"/>
    <property type="evidence" value="ECO:0007669"/>
    <property type="project" value="UniProtKB-KW"/>
</dbReference>
<protein>
    <submittedName>
        <fullName evidence="3">SWF/SNF helicase family protein</fullName>
    </submittedName>
</protein>
<dbReference type="EMBL" id="JAOCDH010000006">
    <property type="protein sequence ID" value="MDH0701335.1"/>
    <property type="molecule type" value="Genomic_DNA"/>
</dbReference>
<dbReference type="GO" id="GO:0016787">
    <property type="term" value="F:hydrolase activity"/>
    <property type="evidence" value="ECO:0007669"/>
    <property type="project" value="UniProtKB-KW"/>
</dbReference>
<comment type="caution">
    <text evidence="3">The sequence shown here is derived from an EMBL/GenBank/DDBJ whole genome shotgun (WGS) entry which is preliminary data.</text>
</comment>
<dbReference type="SMART" id="SM00490">
    <property type="entry name" value="HELICc"/>
    <property type="match status" value="1"/>
</dbReference>
<dbReference type="InterPro" id="IPR001650">
    <property type="entry name" value="Helicase_C-like"/>
</dbReference>
<keyword evidence="1" id="KW-0378">Hydrolase</keyword>
<dbReference type="Proteomes" id="UP001161137">
    <property type="component" value="Unassembled WGS sequence"/>
</dbReference>
<keyword evidence="3" id="KW-0547">Nucleotide-binding</keyword>
<evidence type="ECO:0000256" key="1">
    <source>
        <dbReference type="ARBA" id="ARBA00022801"/>
    </source>
</evidence>
<dbReference type="PANTHER" id="PTHR45629">
    <property type="entry name" value="SNF2/RAD54 FAMILY MEMBER"/>
    <property type="match status" value="1"/>
</dbReference>
<reference evidence="3" key="1">
    <citation type="submission" date="2022-09" db="EMBL/GenBank/DDBJ databases">
        <title>Intensive care unit water sources are persistently colonized with multi-drug resistant bacteria and are the site of extensive horizontal gene transfer of antibiotic resistance genes.</title>
        <authorList>
            <person name="Diorio-Toth L."/>
        </authorList>
    </citation>
    <scope>NUCLEOTIDE SEQUENCE</scope>
    <source>
        <strain evidence="3">GD03863</strain>
    </source>
</reference>
<evidence type="ECO:0000313" key="3">
    <source>
        <dbReference type="EMBL" id="MDH0701335.1"/>
    </source>
</evidence>
<dbReference type="AlphaFoldDB" id="A0AA42IKW1"/>
<keyword evidence="3" id="KW-0347">Helicase</keyword>